<proteinExistence type="predicted"/>
<sequence>MATSTPTPGVLMRLVQPREGVTVPASALTPPAPCPHVQATWTTVAQDGEKPTHNTIYFVSDIGPLVTKSEAASSGGGGDDLYAADVRAHADTLASVSWVVLAFVNGRVRDGPTSSVLTTSTPLVAPAPATGSVIVFNGGTPRPDKVDDYHAWYDQEHGAKLTHVPGWQTMRRYRLAKAYGDAEAASFYGMNAYDAENGLGGKEWQAGVTEWTLRIRSQAARPNLRRVWTMQSAA</sequence>
<evidence type="ECO:0000313" key="2">
    <source>
        <dbReference type="Proteomes" id="UP000076874"/>
    </source>
</evidence>
<keyword evidence="2" id="KW-1185">Reference proteome</keyword>
<dbReference type="AlphaFoldDB" id="A0A168AEC7"/>
<accession>A0A168AEC7</accession>
<comment type="caution">
    <text evidence="1">The sequence shown here is derived from an EMBL/GenBank/DDBJ whole genome shotgun (WGS) entry which is preliminary data.</text>
</comment>
<dbReference type="Proteomes" id="UP000076874">
    <property type="component" value="Unassembled WGS sequence"/>
</dbReference>
<gene>
    <name evidence="1" type="ORF">SPI_00828</name>
</gene>
<dbReference type="EMBL" id="AZHD01000001">
    <property type="protein sequence ID" value="OAA68633.1"/>
    <property type="molecule type" value="Genomic_DNA"/>
</dbReference>
<dbReference type="OrthoDB" id="2851338at2759"/>
<name>A0A168AEC7_9HYPO</name>
<reference evidence="1 2" key="1">
    <citation type="journal article" date="2016" name="Genome Biol. Evol.">
        <title>Divergent and convergent evolution of fungal pathogenicity.</title>
        <authorList>
            <person name="Shang Y."/>
            <person name="Xiao G."/>
            <person name="Zheng P."/>
            <person name="Cen K."/>
            <person name="Zhan S."/>
            <person name="Wang C."/>
        </authorList>
    </citation>
    <scope>NUCLEOTIDE SEQUENCE [LARGE SCALE GENOMIC DNA]</scope>
    <source>
        <strain evidence="1 2">RCEF 264</strain>
    </source>
</reference>
<protein>
    <submittedName>
        <fullName evidence="1">Uncharacterized protein</fullName>
    </submittedName>
</protein>
<evidence type="ECO:0000313" key="1">
    <source>
        <dbReference type="EMBL" id="OAA68633.1"/>
    </source>
</evidence>
<organism evidence="1 2">
    <name type="scientific">Niveomyces insectorum RCEF 264</name>
    <dbReference type="NCBI Taxonomy" id="1081102"/>
    <lineage>
        <taxon>Eukaryota</taxon>
        <taxon>Fungi</taxon>
        <taxon>Dikarya</taxon>
        <taxon>Ascomycota</taxon>
        <taxon>Pezizomycotina</taxon>
        <taxon>Sordariomycetes</taxon>
        <taxon>Hypocreomycetidae</taxon>
        <taxon>Hypocreales</taxon>
        <taxon>Cordycipitaceae</taxon>
        <taxon>Niveomyces</taxon>
    </lineage>
</organism>